<name>A0A221T002_9DEIO</name>
<dbReference type="InterPro" id="IPR025295">
    <property type="entry name" value="eCIS_core_dom"/>
</dbReference>
<gene>
    <name evidence="3" type="ORF">DFI_12455</name>
</gene>
<dbReference type="AlphaFoldDB" id="A0A221T002"/>
<proteinExistence type="predicted"/>
<feature type="region of interest" description="Disordered" evidence="1">
    <location>
        <begin position="829"/>
        <end position="938"/>
    </location>
</feature>
<feature type="compositionally biased region" description="Basic and acidic residues" evidence="1">
    <location>
        <begin position="24"/>
        <end position="33"/>
    </location>
</feature>
<dbReference type="STRING" id="317577.GCA_000419625_01439"/>
<dbReference type="KEGG" id="dfc:DFI_12455"/>
<dbReference type="Pfam" id="PF13699">
    <property type="entry name" value="eCIS_core"/>
    <property type="match status" value="1"/>
</dbReference>
<feature type="compositionally biased region" description="Low complexity" evidence="1">
    <location>
        <begin position="875"/>
        <end position="890"/>
    </location>
</feature>
<feature type="domain" description="eCIS core" evidence="2">
    <location>
        <begin position="721"/>
        <end position="796"/>
    </location>
</feature>
<feature type="region of interest" description="Disordered" evidence="1">
    <location>
        <begin position="359"/>
        <end position="380"/>
    </location>
</feature>
<feature type="compositionally biased region" description="Polar residues" evidence="1">
    <location>
        <begin position="533"/>
        <end position="550"/>
    </location>
</feature>
<feature type="compositionally biased region" description="Pro residues" evidence="1">
    <location>
        <begin position="901"/>
        <end position="911"/>
    </location>
</feature>
<evidence type="ECO:0000259" key="2">
    <source>
        <dbReference type="Pfam" id="PF13699"/>
    </source>
</evidence>
<feature type="compositionally biased region" description="Basic and acidic residues" evidence="1">
    <location>
        <begin position="94"/>
        <end position="105"/>
    </location>
</feature>
<feature type="compositionally biased region" description="Low complexity" evidence="1">
    <location>
        <begin position="75"/>
        <end position="87"/>
    </location>
</feature>
<sequence>MEQSGETSEAPLLYNRLEHWEDHHPENNARIEDYLDVSPPDTAPTPAQAIPVDERTAPSPVSPVRHNTAPPVPATNPAAGLPAAPAARLQKALEVGERHRLKAEPRTTTTSRAREGQPPSRPRPSPDADDTEGRTPTPILNRTWPDAAPVVAPPIQSRKEQVQETRPLLSVPDHETGDITQARPEVQPTPSMASPILTPDPLEQSESTRRTEAIPEGEGEHGTEEVSLHRTASVTSPVSSLSLPLGSEVSPSMPAAQDRPVENAQSLPLEGSVPSGPPLIPSVEGPHAASIPAESPALPTAKAAADQRPPQQITALSRGPRSIESPPLAPTVLAPSEVEIAPLVVTRQTTPLISAAPVTPAAMPERGEPTQVPAQSSEGLPSRPAFLASQIAETAPMVVAQRAASLLPATPVAPAVMPARSASAQVLAMPRESQPFEELPSVPAFVAPRGAEPIPKVVARQATALSPAAPVTRTSVQAWHGSFVPSTATGDGAGAGQTQATLVPAPVVGQVSAPLSSPRPAGLPVQRSGLLPNPTNSGAETSLAADTSAWSRPAQPVFSPVQRPAEQSATTPRLAVGQAPAFLPLPGHASDQANRTGNPPFGIPTPLMLGAPDSEATRPRFGPAVPVGLPPVVPTAPSLTSPDAHVWPGRESGLRPSVSPAESSQAFPTPVWTSWAEITAFSQPDLPGRPGPVFPLPAQSARPDLTHLGAQALRADGHGTPLPLGVQEALQRTLGTSVRDIRVVRNAQVPALLSAANAEGLAVDRTVFLPAHVDLTTPAGHALAAHEFTHALRRTQPGFMPDVVRRADPAAPSLAHEEELAVLTEHLAHQEAQDAPRAPARTSSLPLTARERRTPRDMSLPRAPIMPAPTRPELAPVTPAAPARTSSPAPQVHAADMNRPAPQPPSNPAPAPSKEREKDVAVGSRQSTTPQVDLDQVARDVYARLRERLGEELRRLRS</sequence>
<evidence type="ECO:0000313" key="4">
    <source>
        <dbReference type="Proteomes" id="UP000259030"/>
    </source>
</evidence>
<reference evidence="3 4" key="1">
    <citation type="submission" date="2017-05" db="EMBL/GenBank/DDBJ databases">
        <title>The complete genome sequence of Deinococcus ficus isolated from the rhizosphere of the Ficus religiosa L. in Taiwan.</title>
        <authorList>
            <person name="Wu K.-M."/>
            <person name="Liao T.-L."/>
            <person name="Liu Y.-M."/>
            <person name="Young C.-C."/>
            <person name="Tsai S.-F."/>
        </authorList>
    </citation>
    <scope>NUCLEOTIDE SEQUENCE [LARGE SCALE GENOMIC DNA]</scope>
    <source>
        <strain evidence="3 4">CC-FR2-10</strain>
    </source>
</reference>
<dbReference type="EMBL" id="CP021081">
    <property type="protein sequence ID" value="ASN82219.1"/>
    <property type="molecule type" value="Genomic_DNA"/>
</dbReference>
<evidence type="ECO:0000313" key="3">
    <source>
        <dbReference type="EMBL" id="ASN82219.1"/>
    </source>
</evidence>
<dbReference type="Proteomes" id="UP000259030">
    <property type="component" value="Chromosome"/>
</dbReference>
<feature type="region of interest" description="Disordered" evidence="1">
    <location>
        <begin position="511"/>
        <end position="551"/>
    </location>
</feature>
<feature type="compositionally biased region" description="Basic and acidic residues" evidence="1">
    <location>
        <begin position="206"/>
        <end position="228"/>
    </location>
</feature>
<feature type="compositionally biased region" description="Low complexity" evidence="1">
    <location>
        <begin position="233"/>
        <end position="252"/>
    </location>
</feature>
<organism evidence="3 4">
    <name type="scientific">Deinococcus ficus</name>
    <dbReference type="NCBI Taxonomy" id="317577"/>
    <lineage>
        <taxon>Bacteria</taxon>
        <taxon>Thermotogati</taxon>
        <taxon>Deinococcota</taxon>
        <taxon>Deinococci</taxon>
        <taxon>Deinococcales</taxon>
        <taxon>Deinococcaceae</taxon>
        <taxon>Deinococcus</taxon>
    </lineage>
</organism>
<protein>
    <recommendedName>
        <fullName evidence="2">eCIS core domain-containing protein</fullName>
    </recommendedName>
</protein>
<keyword evidence="4" id="KW-1185">Reference proteome</keyword>
<evidence type="ECO:0000256" key="1">
    <source>
        <dbReference type="SAM" id="MobiDB-lite"/>
    </source>
</evidence>
<feature type="region of interest" description="Disordered" evidence="1">
    <location>
        <begin position="24"/>
        <end position="329"/>
    </location>
</feature>
<accession>A0A221T002</accession>